<evidence type="ECO:0000256" key="1">
    <source>
        <dbReference type="PROSITE-ProRule" id="PRU00182"/>
    </source>
</evidence>
<feature type="region of interest" description="Disordered" evidence="2">
    <location>
        <begin position="53"/>
        <end position="85"/>
    </location>
</feature>
<proteinExistence type="predicted"/>
<keyword evidence="6" id="KW-1185">Reference proteome</keyword>
<evidence type="ECO:0000256" key="3">
    <source>
        <dbReference type="SAM" id="SignalP"/>
    </source>
</evidence>
<dbReference type="OrthoDB" id="4150at2759"/>
<dbReference type="InterPro" id="IPR057896">
    <property type="entry name" value="MTRES1_C"/>
</dbReference>
<dbReference type="Pfam" id="PF25818">
    <property type="entry name" value="MTRES1_C"/>
    <property type="match status" value="1"/>
</dbReference>
<dbReference type="SUPFAM" id="SSF55174">
    <property type="entry name" value="Alpha-L RNA-binding motif"/>
    <property type="match status" value="1"/>
</dbReference>
<evidence type="ECO:0000259" key="4">
    <source>
        <dbReference type="Pfam" id="PF25818"/>
    </source>
</evidence>
<reference evidence="5" key="2">
    <citation type="submission" date="2014-03" db="EMBL/GenBank/DDBJ databases">
        <title>The whipworm genome and dual-species transcriptomics of an intimate host-pathogen interaction.</title>
        <authorList>
            <person name="Foth B.J."/>
            <person name="Tsai I.J."/>
            <person name="Reid A.J."/>
            <person name="Bancroft A.J."/>
            <person name="Nichol S."/>
            <person name="Tracey A."/>
            <person name="Holroyd N."/>
            <person name="Cotton J.A."/>
            <person name="Stanley E.J."/>
            <person name="Zarowiecki M."/>
            <person name="Liu J.Z."/>
            <person name="Huckvale T."/>
            <person name="Cooper P.J."/>
            <person name="Grencis R.K."/>
            <person name="Berriman M."/>
        </authorList>
    </citation>
    <scope>NUCLEOTIDE SEQUENCE [LARGE SCALE GENOMIC DNA]</scope>
</reference>
<dbReference type="Proteomes" id="UP000030665">
    <property type="component" value="Unassembled WGS sequence"/>
</dbReference>
<feature type="domain" description="Mitochondrial transcription rescue factor 1 C-terminal" evidence="4">
    <location>
        <begin position="94"/>
        <end position="193"/>
    </location>
</feature>
<keyword evidence="1" id="KW-0694">RNA-binding</keyword>
<dbReference type="GO" id="GO:0003723">
    <property type="term" value="F:RNA binding"/>
    <property type="evidence" value="ECO:0007669"/>
    <property type="project" value="UniProtKB-KW"/>
</dbReference>
<dbReference type="PANTHER" id="PTHR13633">
    <property type="entry name" value="MITOCHONDRIAL TRANSCRIPTION RESCUE FACTOR 1"/>
    <property type="match status" value="1"/>
</dbReference>
<feature type="compositionally biased region" description="Acidic residues" evidence="2">
    <location>
        <begin position="61"/>
        <end position="85"/>
    </location>
</feature>
<evidence type="ECO:0000313" key="6">
    <source>
        <dbReference type="Proteomes" id="UP000030665"/>
    </source>
</evidence>
<dbReference type="GO" id="GO:0005739">
    <property type="term" value="C:mitochondrion"/>
    <property type="evidence" value="ECO:0007669"/>
    <property type="project" value="TreeGrafter"/>
</dbReference>
<organism evidence="5 6">
    <name type="scientific">Trichuris trichiura</name>
    <name type="common">Whipworm</name>
    <name type="synonym">Trichocephalus trichiurus</name>
    <dbReference type="NCBI Taxonomy" id="36087"/>
    <lineage>
        <taxon>Eukaryota</taxon>
        <taxon>Metazoa</taxon>
        <taxon>Ecdysozoa</taxon>
        <taxon>Nematoda</taxon>
        <taxon>Enoplea</taxon>
        <taxon>Dorylaimia</taxon>
        <taxon>Trichinellida</taxon>
        <taxon>Trichuridae</taxon>
        <taxon>Trichuris</taxon>
    </lineage>
</organism>
<dbReference type="STRING" id="36087.A0A077Z7A0"/>
<dbReference type="GO" id="GO:1903108">
    <property type="term" value="P:regulation of mitochondrial transcription"/>
    <property type="evidence" value="ECO:0007669"/>
    <property type="project" value="TreeGrafter"/>
</dbReference>
<gene>
    <name evidence="5" type="ORF">TTRE_0000462901</name>
</gene>
<evidence type="ECO:0000256" key="2">
    <source>
        <dbReference type="SAM" id="MobiDB-lite"/>
    </source>
</evidence>
<dbReference type="PROSITE" id="PS50889">
    <property type="entry name" value="S4"/>
    <property type="match status" value="1"/>
</dbReference>
<sequence length="199" mass="22356">MATARSLLRWLRLARTLGPTIANHVAQIQPIMRADDVTKRWLHASVALRRKQKVPKKPTYEDDDDEDGDDDAEMEEEVGDADEADGSVTRCVNVKRPRLDAILKIGCNVSRNAADEIVCSGRVFVNGRRALKRSFEFIHFSVAAGDTVDIVLGPSSSNENFADVTRLLVTHVYDVPNSNRVSVRFRRWKRLTVDDIPLS</sequence>
<evidence type="ECO:0000313" key="5">
    <source>
        <dbReference type="EMBL" id="CDW56352.1"/>
    </source>
</evidence>
<dbReference type="AlphaFoldDB" id="A0A077Z7A0"/>
<name>A0A077Z7A0_TRITR</name>
<accession>A0A077Z7A0</accession>
<dbReference type="CDD" id="cd00165">
    <property type="entry name" value="S4"/>
    <property type="match status" value="1"/>
</dbReference>
<dbReference type="EMBL" id="HG806030">
    <property type="protein sequence ID" value="CDW56352.1"/>
    <property type="molecule type" value="Genomic_DNA"/>
</dbReference>
<feature type="signal peptide" evidence="3">
    <location>
        <begin position="1"/>
        <end position="22"/>
    </location>
</feature>
<dbReference type="PANTHER" id="PTHR13633:SF3">
    <property type="entry name" value="MITOCHONDRIAL TRANSCRIPTION RESCUE FACTOR 1"/>
    <property type="match status" value="1"/>
</dbReference>
<keyword evidence="3" id="KW-0732">Signal</keyword>
<reference evidence="5" key="1">
    <citation type="submission" date="2014-01" db="EMBL/GenBank/DDBJ databases">
        <authorList>
            <person name="Aslett M."/>
        </authorList>
    </citation>
    <scope>NUCLEOTIDE SEQUENCE</scope>
</reference>
<feature type="chain" id="PRO_5001728460" evidence="3">
    <location>
        <begin position="23"/>
        <end position="199"/>
    </location>
</feature>
<protein>
    <submittedName>
        <fullName evidence="5">S4 domain containing protein</fullName>
    </submittedName>
</protein>